<dbReference type="SUPFAM" id="SSF56112">
    <property type="entry name" value="Protein kinase-like (PK-like)"/>
    <property type="match status" value="1"/>
</dbReference>
<evidence type="ECO:0000313" key="3">
    <source>
        <dbReference type="EMBL" id="EXA29649.1"/>
    </source>
</evidence>
<reference evidence="3" key="2">
    <citation type="submission" date="2012-05" db="EMBL/GenBank/DDBJ databases">
        <title>Annotation of the Genome Sequence of Fusarium oxysporum HDV247.</title>
        <authorList>
            <consortium name="The Broad Institute Genomics Platform"/>
            <person name="Ma L.-J."/>
            <person name="Corby-Kistler H."/>
            <person name="Broz K."/>
            <person name="Gale L.R."/>
            <person name="Jonkers W."/>
            <person name="O'Donnell K."/>
            <person name="Ploetz R."/>
            <person name="Steinberg C."/>
            <person name="Schwartz D.C."/>
            <person name="VanEtten H."/>
            <person name="Zhou S."/>
            <person name="Young S.K."/>
            <person name="Zeng Q."/>
            <person name="Gargeya S."/>
            <person name="Fitzgerald M."/>
            <person name="Abouelleil A."/>
            <person name="Alvarado L."/>
            <person name="Chapman S.B."/>
            <person name="Gainer-Dewar J."/>
            <person name="Goldberg J."/>
            <person name="Griggs A."/>
            <person name="Gujja S."/>
            <person name="Hansen M."/>
            <person name="Howarth C."/>
            <person name="Imamovic A."/>
            <person name="Ireland A."/>
            <person name="Larimer J."/>
            <person name="McCowan C."/>
            <person name="Murphy C."/>
            <person name="Pearson M."/>
            <person name="Poon T.W."/>
            <person name="Priest M."/>
            <person name="Roberts A."/>
            <person name="Saif S."/>
            <person name="Shea T."/>
            <person name="Sykes S."/>
            <person name="Wortman J."/>
            <person name="Nusbaum C."/>
            <person name="Birren B."/>
        </authorList>
    </citation>
    <scope>NUCLEOTIDE SEQUENCE</scope>
    <source>
        <strain evidence="3">HDV247</strain>
    </source>
</reference>
<dbReference type="InterPro" id="IPR011009">
    <property type="entry name" value="Kinase-like_dom_sf"/>
</dbReference>
<feature type="compositionally biased region" description="Basic and acidic residues" evidence="1">
    <location>
        <begin position="543"/>
        <end position="560"/>
    </location>
</feature>
<reference evidence="3" key="1">
    <citation type="submission" date="2011-10" db="EMBL/GenBank/DDBJ databases">
        <title>The Genome Sequence of Fusarium oxysporum HDV247.</title>
        <authorList>
            <consortium name="The Broad Institute Genome Sequencing Platform"/>
            <person name="Ma L.-J."/>
            <person name="Gale L.R."/>
            <person name="Schwartz D.C."/>
            <person name="Zhou S."/>
            <person name="Corby-Kistler H."/>
            <person name="Young S.K."/>
            <person name="Zeng Q."/>
            <person name="Gargeya S."/>
            <person name="Fitzgerald M."/>
            <person name="Haas B."/>
            <person name="Abouelleil A."/>
            <person name="Alvarado L."/>
            <person name="Arachchi H.M."/>
            <person name="Berlin A."/>
            <person name="Brown A."/>
            <person name="Chapman S.B."/>
            <person name="Chen Z."/>
            <person name="Dunbar C."/>
            <person name="Freedman E."/>
            <person name="Gearin G."/>
            <person name="Goldberg J."/>
            <person name="Griggs A."/>
            <person name="Gujja S."/>
            <person name="Heiman D."/>
            <person name="Howarth C."/>
            <person name="Larson L."/>
            <person name="Lui A."/>
            <person name="MacDonald P.J.P."/>
            <person name="Montmayeur A."/>
            <person name="Murphy C."/>
            <person name="Neiman D."/>
            <person name="Pearson M."/>
            <person name="Priest M."/>
            <person name="Roberts A."/>
            <person name="Saif S."/>
            <person name="Shea T."/>
            <person name="Shenoy N."/>
            <person name="Sisk P."/>
            <person name="Stolte C."/>
            <person name="Sykes S."/>
            <person name="Wortman J."/>
            <person name="Nusbaum C."/>
            <person name="Birren B."/>
        </authorList>
    </citation>
    <scope>NUCLEOTIDE SEQUENCE [LARGE SCALE GENOMIC DNA]</scope>
    <source>
        <strain evidence="3">HDV247</strain>
    </source>
</reference>
<dbReference type="InterPro" id="IPR052396">
    <property type="entry name" value="Meiotic_Drive_Suppr_Kinase"/>
</dbReference>
<feature type="compositionally biased region" description="Basic and acidic residues" evidence="1">
    <location>
        <begin position="499"/>
        <end position="511"/>
    </location>
</feature>
<dbReference type="PANTHER" id="PTHR37171">
    <property type="entry name" value="SERINE/THREONINE-PROTEIN KINASE YRZF-RELATED"/>
    <property type="match status" value="1"/>
</dbReference>
<gene>
    <name evidence="3" type="ORF">FOVG_18893</name>
</gene>
<dbReference type="OrthoDB" id="8905873at2759"/>
<sequence length="870" mass="99412">MGQAERWWSDSGVASIFSTSWGGELVCEILTNPRGFDKGITSATGSSLCQRLLETTILTHQTNCLHQKHAANIRWPTERARTSWSDFSKRRIQRAEDAERERQDERRRAEEQRQRAEDAERERQDERQRAEKERQRADASEEETRLTTIEEYITACHKSVFSRLTIETDPKLSSRGSITNPRNKWCPKNLQPWTDFIHEQRLTFGILNDTFPIDSRVFENRAFLAGLGDRVSQRRIADEKSLEYFLHNSVEDPVRVIIQQLKEVETVTAAFEIGDGIVFENHPHALGDTAEEVVERETLATPRTPDHGRDLNQLRPDQICVTRSNNEPLAPSTMVYISEYKSPCKLTVQHLRIGLRPMDIYKEVVNRKTIPTSVDPDALFRYHAERLTASAITQTYHYMIVSGLEYGNLTIGEATVFLKIDWNEPETLLYHLAEPKSEVSAHPDSFHICTAVGQYLAFTLMALGSPGEQHEHGQEERRSVMNNLKTWAEDFETTLRSIPENERSASSEHSPDYQPTTYNDAERSPYLLRRRRRRAAEPQIDEISSRRDDRREPSDDESTRPPDTPTPAGRSTGQASRRSQRLARRPRGDIHQQGRQYCTQKCLLGLVRGGFLDPKCPNVALHCSNRPTQACHPVSHGKWLALLQKQLERSLDEGITRLRQGGTRSVLFQVTLLAYGYTFLGKGTVRAFVSDLTHEAAVYNRLSPLQGRDVPVFLGAIDLRAMDKIYYFVHRVYVVHITFLSWGGDSLADALKTGGFTDKSLQSMAITALRAMHQEGVVHKDVLFSNMLFNREVKRVMMIDFERAVLVTPPRPPLAQLVPNKRRRKPEETECKKTATSSCNIRRVGEGFSKDILDAKMVFWDLDSRYGIAK</sequence>
<dbReference type="Proteomes" id="UP000030751">
    <property type="component" value="Unassembled WGS sequence"/>
</dbReference>
<proteinExistence type="predicted"/>
<evidence type="ECO:0000256" key="1">
    <source>
        <dbReference type="SAM" id="MobiDB-lite"/>
    </source>
</evidence>
<protein>
    <recommendedName>
        <fullName evidence="2">Protein kinase domain-containing protein</fullName>
    </recommendedName>
</protein>
<dbReference type="AlphaFoldDB" id="W9NAH2"/>
<dbReference type="PANTHER" id="PTHR37171:SF1">
    <property type="entry name" value="SERINE_THREONINE-PROTEIN KINASE YRZF-RELATED"/>
    <property type="match status" value="1"/>
</dbReference>
<evidence type="ECO:0000259" key="2">
    <source>
        <dbReference type="PROSITE" id="PS50011"/>
    </source>
</evidence>
<dbReference type="EMBL" id="JH651093">
    <property type="protein sequence ID" value="EXA29649.1"/>
    <property type="molecule type" value="Genomic_DNA"/>
</dbReference>
<name>W9NAH2_FUSOX</name>
<dbReference type="InterPro" id="IPR000719">
    <property type="entry name" value="Prot_kinase_dom"/>
</dbReference>
<feature type="domain" description="Protein kinase" evidence="2">
    <location>
        <begin position="652"/>
        <end position="870"/>
    </location>
</feature>
<feature type="region of interest" description="Disordered" evidence="1">
    <location>
        <begin position="498"/>
        <end position="592"/>
    </location>
</feature>
<dbReference type="PROSITE" id="PS50011">
    <property type="entry name" value="PROTEIN_KINASE_DOM"/>
    <property type="match status" value="1"/>
</dbReference>
<dbReference type="Gene3D" id="1.10.510.10">
    <property type="entry name" value="Transferase(Phosphotransferase) domain 1"/>
    <property type="match status" value="1"/>
</dbReference>
<organism evidence="3">
    <name type="scientific">Fusarium oxysporum f. sp. pisi HDV247</name>
    <dbReference type="NCBI Taxonomy" id="1080344"/>
    <lineage>
        <taxon>Eukaryota</taxon>
        <taxon>Fungi</taxon>
        <taxon>Dikarya</taxon>
        <taxon>Ascomycota</taxon>
        <taxon>Pezizomycotina</taxon>
        <taxon>Sordariomycetes</taxon>
        <taxon>Hypocreomycetidae</taxon>
        <taxon>Hypocreales</taxon>
        <taxon>Nectriaceae</taxon>
        <taxon>Fusarium</taxon>
        <taxon>Fusarium oxysporum species complex</taxon>
    </lineage>
</organism>
<accession>W9NAH2</accession>
<dbReference type="GO" id="GO:0005524">
    <property type="term" value="F:ATP binding"/>
    <property type="evidence" value="ECO:0007669"/>
    <property type="project" value="InterPro"/>
</dbReference>
<dbReference type="HOGENOM" id="CLU_010672_2_0_1"/>
<dbReference type="GO" id="GO:0004672">
    <property type="term" value="F:protein kinase activity"/>
    <property type="evidence" value="ECO:0007669"/>
    <property type="project" value="InterPro"/>
</dbReference>
<feature type="region of interest" description="Disordered" evidence="1">
    <location>
        <begin position="86"/>
        <end position="144"/>
    </location>
</feature>